<sequence>MTFLRLSRYLLATAWTACCSLAVAQTNDSESPYFDALPVVLTVSRMPQPQREAPASITVIDRDLIRATGYRDIGRLLRLVPGMQVAQEGGNDQWVSYHGPGTDYPKQMQVLVDGRALYSPYFGGAFAGALPLAIEDIDRIEVVRGTDAASYGSQAFDGVVNIITRHTAEETGSSAAVRLGSGGLAGAGARVVARQGALGMRVSAQHERDDGMAGLHDGRVISRVNVRGDLQLGARDELTLVSGLVDSEREKGYPNTPLNGNPEREASAESQFVQVRWRHAPSSEEEFILSAYYTRDRARDDWLASTRGFQPLIPLLAIPVDEDNTTQRQNVEFQHHFAPVAGLRVGWGGEWRRDQMNAPFLFHGEPKQAEEMRRLFGNLEWRADPAWLLNVGMMAERAQHDRTRFGPRIFVNWLADAAQTWRVGYSRAYRQANVFDRRSDVRIFLPGTNLVLQQRHVPNPDIEPPRIDAFELGFLGQLPDGRAKIDVRLFHERVSDQIRRTPTFVAPTNPLQARVQALLPPSRWTNRDDAIKVEGVEYQLEARPWEGGRMLFSHTLIRARSSDEAIRRSVAPYTASLTWLQHAGAWQTTLTVLRMGPLDAGTGFSPDFRYSVPNYTTLDASIAREFRLASGRSVELRLTGLNLLGRHQELAHYPLQRLAGDKPVNRVEPQIALSLQTEF</sequence>
<protein>
    <submittedName>
        <fullName evidence="15">TonB-dependent receptor</fullName>
    </submittedName>
</protein>
<feature type="signal peptide" evidence="12">
    <location>
        <begin position="1"/>
        <end position="24"/>
    </location>
</feature>
<feature type="domain" description="TonB-dependent receptor-like beta-barrel" evidence="13">
    <location>
        <begin position="252"/>
        <end position="643"/>
    </location>
</feature>
<evidence type="ECO:0000256" key="8">
    <source>
        <dbReference type="ARBA" id="ARBA00023170"/>
    </source>
</evidence>
<evidence type="ECO:0000313" key="15">
    <source>
        <dbReference type="EMBL" id="NMG74636.1"/>
    </source>
</evidence>
<dbReference type="InterPro" id="IPR036942">
    <property type="entry name" value="Beta-barrel_TonB_sf"/>
</dbReference>
<name>A0ABX1QCA6_9RHOO</name>
<comment type="similarity">
    <text evidence="2 10 11">Belongs to the TonB-dependent receptor family.</text>
</comment>
<keyword evidence="4 10" id="KW-1134">Transmembrane beta strand</keyword>
<evidence type="ECO:0000256" key="12">
    <source>
        <dbReference type="SAM" id="SignalP"/>
    </source>
</evidence>
<dbReference type="Gene3D" id="2.40.170.20">
    <property type="entry name" value="TonB-dependent receptor, beta-barrel domain"/>
    <property type="match status" value="1"/>
</dbReference>
<evidence type="ECO:0000256" key="3">
    <source>
        <dbReference type="ARBA" id="ARBA00022448"/>
    </source>
</evidence>
<dbReference type="Proteomes" id="UP000648984">
    <property type="component" value="Unassembled WGS sequence"/>
</dbReference>
<dbReference type="Pfam" id="PF00593">
    <property type="entry name" value="TonB_dep_Rec_b-barrel"/>
    <property type="match status" value="1"/>
</dbReference>
<dbReference type="Pfam" id="PF07715">
    <property type="entry name" value="Plug"/>
    <property type="match status" value="1"/>
</dbReference>
<accession>A0ABX1QCA6</accession>
<dbReference type="InterPro" id="IPR012910">
    <property type="entry name" value="Plug_dom"/>
</dbReference>
<keyword evidence="8 15" id="KW-0675">Receptor</keyword>
<dbReference type="InterPro" id="IPR000531">
    <property type="entry name" value="Beta-barrel_TonB"/>
</dbReference>
<dbReference type="InterPro" id="IPR037066">
    <property type="entry name" value="Plug_dom_sf"/>
</dbReference>
<evidence type="ECO:0000256" key="9">
    <source>
        <dbReference type="ARBA" id="ARBA00023237"/>
    </source>
</evidence>
<feature type="domain" description="TonB-dependent receptor plug" evidence="14">
    <location>
        <begin position="50"/>
        <end position="159"/>
    </location>
</feature>
<keyword evidence="16" id="KW-1185">Reference proteome</keyword>
<evidence type="ECO:0000259" key="14">
    <source>
        <dbReference type="Pfam" id="PF07715"/>
    </source>
</evidence>
<evidence type="ECO:0000256" key="2">
    <source>
        <dbReference type="ARBA" id="ARBA00009810"/>
    </source>
</evidence>
<dbReference type="RefSeq" id="WP_169259780.1">
    <property type="nucleotide sequence ID" value="NZ_WTVQ01000009.1"/>
</dbReference>
<evidence type="ECO:0000256" key="11">
    <source>
        <dbReference type="RuleBase" id="RU003357"/>
    </source>
</evidence>
<keyword evidence="12" id="KW-0732">Signal</keyword>
<dbReference type="Gene3D" id="2.170.130.10">
    <property type="entry name" value="TonB-dependent receptor, plug domain"/>
    <property type="match status" value="1"/>
</dbReference>
<evidence type="ECO:0000256" key="10">
    <source>
        <dbReference type="PROSITE-ProRule" id="PRU01360"/>
    </source>
</evidence>
<evidence type="ECO:0000256" key="4">
    <source>
        <dbReference type="ARBA" id="ARBA00022452"/>
    </source>
</evidence>
<evidence type="ECO:0000256" key="5">
    <source>
        <dbReference type="ARBA" id="ARBA00022692"/>
    </source>
</evidence>
<comment type="subcellular location">
    <subcellularLocation>
        <location evidence="1 10">Cell outer membrane</location>
        <topology evidence="1 10">Multi-pass membrane protein</topology>
    </subcellularLocation>
</comment>
<organism evidence="15 16">
    <name type="scientific">Aromatoleum diolicum</name>
    <dbReference type="NCBI Taxonomy" id="75796"/>
    <lineage>
        <taxon>Bacteria</taxon>
        <taxon>Pseudomonadati</taxon>
        <taxon>Pseudomonadota</taxon>
        <taxon>Betaproteobacteria</taxon>
        <taxon>Rhodocyclales</taxon>
        <taxon>Rhodocyclaceae</taxon>
        <taxon>Aromatoleum</taxon>
    </lineage>
</organism>
<gene>
    <name evidence="15" type="ORF">GPA25_07660</name>
</gene>
<comment type="caution">
    <text evidence="15">The sequence shown here is derived from an EMBL/GenBank/DDBJ whole genome shotgun (WGS) entry which is preliminary data.</text>
</comment>
<dbReference type="PANTHER" id="PTHR30069">
    <property type="entry name" value="TONB-DEPENDENT OUTER MEMBRANE RECEPTOR"/>
    <property type="match status" value="1"/>
</dbReference>
<dbReference type="EMBL" id="WTVQ01000009">
    <property type="protein sequence ID" value="NMG74636.1"/>
    <property type="molecule type" value="Genomic_DNA"/>
</dbReference>
<evidence type="ECO:0000256" key="7">
    <source>
        <dbReference type="ARBA" id="ARBA00023136"/>
    </source>
</evidence>
<dbReference type="SUPFAM" id="SSF56935">
    <property type="entry name" value="Porins"/>
    <property type="match status" value="1"/>
</dbReference>
<reference evidence="15 16" key="1">
    <citation type="submission" date="2019-12" db="EMBL/GenBank/DDBJ databases">
        <title>Comparative genomics gives insights into the taxonomy of the Azoarcus-Aromatoleum group and reveals separate origins of nif in the plant-associated Azoarcus and non-plant-associated Aromatoleum sub-groups.</title>
        <authorList>
            <person name="Lafos M."/>
            <person name="Maluk M."/>
            <person name="Batista M."/>
            <person name="Junghare M."/>
            <person name="Carmona M."/>
            <person name="Faoro H."/>
            <person name="Cruz L.M."/>
            <person name="Battistoni F."/>
            <person name="De Souza E."/>
            <person name="Pedrosa F."/>
            <person name="Chen W.-M."/>
            <person name="Poole P.S."/>
            <person name="Dixon R.A."/>
            <person name="James E.K."/>
        </authorList>
    </citation>
    <scope>NUCLEOTIDE SEQUENCE [LARGE SCALE GENOMIC DNA]</scope>
    <source>
        <strain evidence="15 16">22Lin</strain>
    </source>
</reference>
<proteinExistence type="inferred from homology"/>
<keyword evidence="6 11" id="KW-0798">TonB box</keyword>
<evidence type="ECO:0000256" key="6">
    <source>
        <dbReference type="ARBA" id="ARBA00023077"/>
    </source>
</evidence>
<evidence type="ECO:0000256" key="1">
    <source>
        <dbReference type="ARBA" id="ARBA00004571"/>
    </source>
</evidence>
<keyword evidence="7 10" id="KW-0472">Membrane</keyword>
<keyword evidence="5 10" id="KW-0812">Transmembrane</keyword>
<evidence type="ECO:0000313" key="16">
    <source>
        <dbReference type="Proteomes" id="UP000648984"/>
    </source>
</evidence>
<evidence type="ECO:0000259" key="13">
    <source>
        <dbReference type="Pfam" id="PF00593"/>
    </source>
</evidence>
<feature type="chain" id="PRO_5046639538" evidence="12">
    <location>
        <begin position="25"/>
        <end position="679"/>
    </location>
</feature>
<keyword evidence="3 10" id="KW-0813">Transport</keyword>
<dbReference type="InterPro" id="IPR039426">
    <property type="entry name" value="TonB-dep_rcpt-like"/>
</dbReference>
<dbReference type="PANTHER" id="PTHR30069:SF27">
    <property type="entry name" value="BLL4766 PROTEIN"/>
    <property type="match status" value="1"/>
</dbReference>
<keyword evidence="9 10" id="KW-0998">Cell outer membrane</keyword>
<dbReference type="PROSITE" id="PS52016">
    <property type="entry name" value="TONB_DEPENDENT_REC_3"/>
    <property type="match status" value="1"/>
</dbReference>